<keyword evidence="6 7" id="KW-0472">Membrane</keyword>
<dbReference type="InterPro" id="IPR032816">
    <property type="entry name" value="VTT_dom"/>
</dbReference>
<sequence>MSAWWAVVLGLVPVVAADVFFPMVPAEVAVATAGALASEGHVDFTAVVAASAMGSWLGDVGLFLLVRHSLSPFVDRWRWGRRLHTGTREALDQLGRLGAFVTIVGTRFLPGGRLGVTVTSGMSQVSTRGFVVSDAVGGLLWSLWMAGIGFVAHRTTNLPFWAAALVSAGASTVLGLGLAAVLARRRRHRGADEPDAPPRILGR</sequence>
<evidence type="ECO:0000256" key="1">
    <source>
        <dbReference type="ARBA" id="ARBA00004651"/>
    </source>
</evidence>
<proteinExistence type="inferred from homology"/>
<keyword evidence="3" id="KW-1003">Cell membrane</keyword>
<gene>
    <name evidence="9" type="ORF">SCMU_06350</name>
</gene>
<feature type="transmembrane region" description="Helical" evidence="7">
    <location>
        <begin position="44"/>
        <end position="66"/>
    </location>
</feature>
<evidence type="ECO:0000259" key="8">
    <source>
        <dbReference type="Pfam" id="PF09335"/>
    </source>
</evidence>
<feature type="transmembrane region" description="Helical" evidence="7">
    <location>
        <begin position="130"/>
        <end position="152"/>
    </location>
</feature>
<reference evidence="9 10" key="1">
    <citation type="journal article" date="2021" name="J. Biosci. Bioeng.">
        <title>Identification and characterization of a chc gene cluster responsible for the aromatization pathway of cyclohexanecarboxylate degradation in Sinomonas cyclohexanicum ATCC 51369.</title>
        <authorList>
            <person name="Yamamoto T."/>
            <person name="Hasegawa Y."/>
            <person name="Lau P.C.K."/>
            <person name="Iwaki H."/>
        </authorList>
    </citation>
    <scope>NUCLEOTIDE SEQUENCE [LARGE SCALE GENOMIC DNA]</scope>
    <source>
        <strain evidence="9 10">ATCC 51369</strain>
    </source>
</reference>
<protein>
    <recommendedName>
        <fullName evidence="8">VTT domain-containing protein</fullName>
    </recommendedName>
</protein>
<dbReference type="InterPro" id="IPR051311">
    <property type="entry name" value="DedA_domain"/>
</dbReference>
<feature type="transmembrane region" description="Helical" evidence="7">
    <location>
        <begin position="158"/>
        <end position="183"/>
    </location>
</feature>
<evidence type="ECO:0000256" key="5">
    <source>
        <dbReference type="ARBA" id="ARBA00022989"/>
    </source>
</evidence>
<evidence type="ECO:0000313" key="10">
    <source>
        <dbReference type="Proteomes" id="UP001319861"/>
    </source>
</evidence>
<keyword evidence="10" id="KW-1185">Reference proteome</keyword>
<dbReference type="RefSeq" id="WP_229231554.1">
    <property type="nucleotide sequence ID" value="NZ_AP024525.1"/>
</dbReference>
<dbReference type="PANTHER" id="PTHR42709:SF6">
    <property type="entry name" value="UNDECAPRENYL PHOSPHATE TRANSPORTER A"/>
    <property type="match status" value="1"/>
</dbReference>
<dbReference type="PANTHER" id="PTHR42709">
    <property type="entry name" value="ALKALINE PHOSPHATASE LIKE PROTEIN"/>
    <property type="match status" value="1"/>
</dbReference>
<evidence type="ECO:0000256" key="3">
    <source>
        <dbReference type="ARBA" id="ARBA00022475"/>
    </source>
</evidence>
<keyword evidence="5 7" id="KW-1133">Transmembrane helix</keyword>
<dbReference type="EMBL" id="AP024525">
    <property type="protein sequence ID" value="BCT74793.1"/>
    <property type="molecule type" value="Genomic_DNA"/>
</dbReference>
<evidence type="ECO:0000256" key="7">
    <source>
        <dbReference type="SAM" id="Phobius"/>
    </source>
</evidence>
<name>A0ABM7PRH4_SINCY</name>
<dbReference type="Proteomes" id="UP001319861">
    <property type="component" value="Chromosome"/>
</dbReference>
<comment type="similarity">
    <text evidence="2">Belongs to the DedA family.</text>
</comment>
<accession>A0ABM7PRH4</accession>
<evidence type="ECO:0000256" key="2">
    <source>
        <dbReference type="ARBA" id="ARBA00010792"/>
    </source>
</evidence>
<evidence type="ECO:0000256" key="4">
    <source>
        <dbReference type="ARBA" id="ARBA00022692"/>
    </source>
</evidence>
<feature type="domain" description="VTT" evidence="8">
    <location>
        <begin position="24"/>
        <end position="149"/>
    </location>
</feature>
<evidence type="ECO:0000313" key="9">
    <source>
        <dbReference type="EMBL" id="BCT74793.1"/>
    </source>
</evidence>
<evidence type="ECO:0000256" key="6">
    <source>
        <dbReference type="ARBA" id="ARBA00023136"/>
    </source>
</evidence>
<comment type="subcellular location">
    <subcellularLocation>
        <location evidence="1">Cell membrane</location>
        <topology evidence="1">Multi-pass membrane protein</topology>
    </subcellularLocation>
</comment>
<dbReference type="Pfam" id="PF09335">
    <property type="entry name" value="VTT_dom"/>
    <property type="match status" value="1"/>
</dbReference>
<keyword evidence="4 7" id="KW-0812">Transmembrane</keyword>
<organism evidence="9 10">
    <name type="scientific">Sinomonas cyclohexanicum</name>
    <name type="common">Corynebacterium cyclohexanicum</name>
    <dbReference type="NCBI Taxonomy" id="322009"/>
    <lineage>
        <taxon>Bacteria</taxon>
        <taxon>Bacillati</taxon>
        <taxon>Actinomycetota</taxon>
        <taxon>Actinomycetes</taxon>
        <taxon>Micrococcales</taxon>
        <taxon>Micrococcaceae</taxon>
        <taxon>Sinomonas</taxon>
    </lineage>
</organism>